<protein>
    <submittedName>
        <fullName evidence="1">Uncharacterized protein</fullName>
    </submittedName>
</protein>
<dbReference type="Proteomes" id="UP001319861">
    <property type="component" value="Chromosome"/>
</dbReference>
<reference evidence="1 2" key="1">
    <citation type="journal article" date="2021" name="J. Biosci. Bioeng.">
        <title>Identification and characterization of a chc gene cluster responsible for the aromatization pathway of cyclohexanecarboxylate degradation in Sinomonas cyclohexanicum ATCC 51369.</title>
        <authorList>
            <person name="Yamamoto T."/>
            <person name="Hasegawa Y."/>
            <person name="Lau P.C.K."/>
            <person name="Iwaki H."/>
        </authorList>
    </citation>
    <scope>NUCLEOTIDE SEQUENCE [LARGE SCALE GENOMIC DNA]</scope>
    <source>
        <strain evidence="1 2">ATCC 51369</strain>
    </source>
</reference>
<evidence type="ECO:0000313" key="1">
    <source>
        <dbReference type="EMBL" id="BCT76927.1"/>
    </source>
</evidence>
<sequence>MRTADAGAMAPSKFEPLSKDEWPGLMTEAERAAIESMLEDARQAGYWAGYHARTVECVAEHGTVLRAIDQAAQKFYLLTAEDAHAKAVGA</sequence>
<accession>A0ABM7PXS2</accession>
<proteinExistence type="predicted"/>
<dbReference type="RefSeq" id="WP_229229688.1">
    <property type="nucleotide sequence ID" value="NZ_AP024525.1"/>
</dbReference>
<gene>
    <name evidence="1" type="ORF">SCMU_27690</name>
</gene>
<organism evidence="1 2">
    <name type="scientific">Sinomonas cyclohexanicum</name>
    <name type="common">Corynebacterium cyclohexanicum</name>
    <dbReference type="NCBI Taxonomy" id="322009"/>
    <lineage>
        <taxon>Bacteria</taxon>
        <taxon>Bacillati</taxon>
        <taxon>Actinomycetota</taxon>
        <taxon>Actinomycetes</taxon>
        <taxon>Micrococcales</taxon>
        <taxon>Micrococcaceae</taxon>
        <taxon>Sinomonas</taxon>
    </lineage>
</organism>
<keyword evidence="2" id="KW-1185">Reference proteome</keyword>
<dbReference type="EMBL" id="AP024525">
    <property type="protein sequence ID" value="BCT76927.1"/>
    <property type="molecule type" value="Genomic_DNA"/>
</dbReference>
<evidence type="ECO:0000313" key="2">
    <source>
        <dbReference type="Proteomes" id="UP001319861"/>
    </source>
</evidence>
<name>A0ABM7PXS2_SINCY</name>